<protein>
    <submittedName>
        <fullName evidence="1">Uncharacterized protein</fullName>
    </submittedName>
</protein>
<evidence type="ECO:0000313" key="2">
    <source>
        <dbReference type="Proteomes" id="UP000830925"/>
    </source>
</evidence>
<dbReference type="RefSeq" id="WP_247966221.1">
    <property type="nucleotide sequence ID" value="NZ_CP095873.1"/>
</dbReference>
<reference evidence="1" key="1">
    <citation type="submission" date="2022-04" db="EMBL/GenBank/DDBJ databases">
        <title>Genomic mining of Alcaligenes faecalis D334 producing ectoin and derivatives.</title>
        <authorList>
            <person name="Doan V.T."/>
            <person name="Quach N.T."/>
            <person name="Vu T.-H.-N."/>
            <person name="Phi Q.-T."/>
        </authorList>
    </citation>
    <scope>NUCLEOTIDE SEQUENCE</scope>
    <source>
        <strain evidence="1">D334</strain>
    </source>
</reference>
<dbReference type="AlphaFoldDB" id="A0AAE9KPT3"/>
<accession>A0AAE9KPT3</accession>
<sequence length="78" mass="8911">MKTGFSKLGPFSTPQYAAGGWVDDTPARNTLSNGVKGPYLQTFINFSDSAHRNFMRSVSTYRYDRDENRLDSKKLYVH</sequence>
<proteinExistence type="predicted"/>
<gene>
    <name evidence="1" type="ORF">MXF72_19145</name>
</gene>
<dbReference type="Proteomes" id="UP000830925">
    <property type="component" value="Chromosome"/>
</dbReference>
<dbReference type="EMBL" id="CP095873">
    <property type="protein sequence ID" value="UPL21470.1"/>
    <property type="molecule type" value="Genomic_DNA"/>
</dbReference>
<organism evidence="1 2">
    <name type="scientific">Alcaligenes faecalis</name>
    <dbReference type="NCBI Taxonomy" id="511"/>
    <lineage>
        <taxon>Bacteria</taxon>
        <taxon>Pseudomonadati</taxon>
        <taxon>Pseudomonadota</taxon>
        <taxon>Betaproteobacteria</taxon>
        <taxon>Burkholderiales</taxon>
        <taxon>Alcaligenaceae</taxon>
        <taxon>Alcaligenes</taxon>
    </lineage>
</organism>
<evidence type="ECO:0000313" key="1">
    <source>
        <dbReference type="EMBL" id="UPL21470.1"/>
    </source>
</evidence>
<name>A0AAE9KPT3_ALCFA</name>